<proteinExistence type="inferred from homology"/>
<evidence type="ECO:0000256" key="1">
    <source>
        <dbReference type="ARBA" id="ARBA00006471"/>
    </source>
</evidence>
<gene>
    <name evidence="4" type="ORF">LSAA_12416</name>
</gene>
<evidence type="ECO:0000256" key="2">
    <source>
        <dbReference type="ARBA" id="ARBA00022980"/>
    </source>
</evidence>
<evidence type="ECO:0000256" key="3">
    <source>
        <dbReference type="ARBA" id="ARBA00023274"/>
    </source>
</evidence>
<dbReference type="GO" id="GO:0006412">
    <property type="term" value="P:translation"/>
    <property type="evidence" value="ECO:0007669"/>
    <property type="project" value="InterPro"/>
</dbReference>
<dbReference type="SUPFAM" id="SSF56047">
    <property type="entry name" value="Ribosomal protein S8"/>
    <property type="match status" value="1"/>
</dbReference>
<dbReference type="InterPro" id="IPR000630">
    <property type="entry name" value="Ribosomal_uS8"/>
</dbReference>
<keyword evidence="3" id="KW-0687">Ribonucleoprotein</keyword>
<accession>A0A7R8H9Z1</accession>
<dbReference type="InterPro" id="IPR035987">
    <property type="entry name" value="Ribosomal_uS8_sf"/>
</dbReference>
<keyword evidence="5" id="KW-1185">Reference proteome</keyword>
<dbReference type="Gene3D" id="3.30.1490.10">
    <property type="match status" value="1"/>
</dbReference>
<dbReference type="Proteomes" id="UP000675881">
    <property type="component" value="Chromosome 6"/>
</dbReference>
<dbReference type="EMBL" id="HG994585">
    <property type="protein sequence ID" value="CAF2964405.1"/>
    <property type="molecule type" value="Genomic_DNA"/>
</dbReference>
<dbReference type="GO" id="GO:1990904">
    <property type="term" value="C:ribonucleoprotein complex"/>
    <property type="evidence" value="ECO:0007669"/>
    <property type="project" value="UniProtKB-KW"/>
</dbReference>
<dbReference type="GO" id="GO:0005840">
    <property type="term" value="C:ribosome"/>
    <property type="evidence" value="ECO:0007669"/>
    <property type="project" value="UniProtKB-KW"/>
</dbReference>
<keyword evidence="2" id="KW-0689">Ribosomal protein</keyword>
<dbReference type="GO" id="GO:0003735">
    <property type="term" value="F:structural constituent of ribosome"/>
    <property type="evidence" value="ECO:0007669"/>
    <property type="project" value="InterPro"/>
</dbReference>
<organism evidence="4 5">
    <name type="scientific">Lepeophtheirus salmonis</name>
    <name type="common">Salmon louse</name>
    <name type="synonym">Caligus salmonis</name>
    <dbReference type="NCBI Taxonomy" id="72036"/>
    <lineage>
        <taxon>Eukaryota</taxon>
        <taxon>Metazoa</taxon>
        <taxon>Ecdysozoa</taxon>
        <taxon>Arthropoda</taxon>
        <taxon>Crustacea</taxon>
        <taxon>Multicrustacea</taxon>
        <taxon>Hexanauplia</taxon>
        <taxon>Copepoda</taxon>
        <taxon>Siphonostomatoida</taxon>
        <taxon>Caligidae</taxon>
        <taxon>Lepeophtheirus</taxon>
    </lineage>
</organism>
<evidence type="ECO:0000313" key="5">
    <source>
        <dbReference type="Proteomes" id="UP000675881"/>
    </source>
</evidence>
<dbReference type="PANTHER" id="PTHR11758">
    <property type="entry name" value="40S RIBOSOMAL PROTEIN S15A"/>
    <property type="match status" value="1"/>
</dbReference>
<sequence>MERLNKGNSLYCEIAVSNFQRATAANAKVLFRPSSMVIVCSLTVMMKHGYIGEFEVVDDHRGGKIVVNLTGRLSKCGVISPRFDVGIKDIEKWTNNLLPSRQFGYIVMTTSGGIMDHEEARRKHLGGKNPRILFLIYAHYYK</sequence>
<comment type="similarity">
    <text evidence="1">Belongs to the universal ribosomal protein uS8 family.</text>
</comment>
<dbReference type="Pfam" id="PF00410">
    <property type="entry name" value="Ribosomal_S8"/>
    <property type="match status" value="1"/>
</dbReference>
<dbReference type="AlphaFoldDB" id="A0A7R8H9Z1"/>
<dbReference type="FunFam" id="3.30.1490.10:FF:000002">
    <property type="entry name" value="40S ribosomal protein S15a"/>
    <property type="match status" value="1"/>
</dbReference>
<reference evidence="4" key="1">
    <citation type="submission" date="2021-02" db="EMBL/GenBank/DDBJ databases">
        <authorList>
            <person name="Bekaert M."/>
        </authorList>
    </citation>
    <scope>NUCLEOTIDE SEQUENCE</scope>
    <source>
        <strain evidence="4">IoA-00</strain>
    </source>
</reference>
<dbReference type="Gene3D" id="3.30.1370.30">
    <property type="match status" value="1"/>
</dbReference>
<name>A0A7R8H9Z1_LEPSM</name>
<dbReference type="OrthoDB" id="10250260at2759"/>
<protein>
    <submittedName>
        <fullName evidence="4">RP-S15Ae</fullName>
    </submittedName>
</protein>
<evidence type="ECO:0000313" key="4">
    <source>
        <dbReference type="EMBL" id="CAF2964405.1"/>
    </source>
</evidence>